<dbReference type="Proteomes" id="UP000196708">
    <property type="component" value="Chromosome 1"/>
</dbReference>
<organism evidence="2 3">
    <name type="scientific">Vibrio gazogenes</name>
    <dbReference type="NCBI Taxonomy" id="687"/>
    <lineage>
        <taxon>Bacteria</taxon>
        <taxon>Pseudomonadati</taxon>
        <taxon>Pseudomonadota</taxon>
        <taxon>Gammaproteobacteria</taxon>
        <taxon>Vibrionales</taxon>
        <taxon>Vibrionaceae</taxon>
        <taxon>Vibrio</taxon>
    </lineage>
</organism>
<feature type="compositionally biased region" description="Polar residues" evidence="1">
    <location>
        <begin position="15"/>
        <end position="26"/>
    </location>
</feature>
<dbReference type="RefSeq" id="WP_088133277.1">
    <property type="nucleotide sequence ID" value="NZ_CP018835.1"/>
</dbReference>
<name>A0A1Z2SCK6_VIBGA</name>
<evidence type="ECO:0000313" key="2">
    <source>
        <dbReference type="EMBL" id="ASA54885.1"/>
    </source>
</evidence>
<protein>
    <submittedName>
        <fullName evidence="2">Uncharacterized protein</fullName>
    </submittedName>
</protein>
<evidence type="ECO:0000313" key="3">
    <source>
        <dbReference type="Proteomes" id="UP000196708"/>
    </source>
</evidence>
<dbReference type="OrthoDB" id="5918244at2"/>
<gene>
    <name evidence="2" type="ORF">BSQ33_03550</name>
</gene>
<accession>A0A1Z2SCK6</accession>
<evidence type="ECO:0000256" key="1">
    <source>
        <dbReference type="SAM" id="MobiDB-lite"/>
    </source>
</evidence>
<dbReference type="AlphaFoldDB" id="A0A1Z2SCK6"/>
<feature type="region of interest" description="Disordered" evidence="1">
    <location>
        <begin position="1"/>
        <end position="26"/>
    </location>
</feature>
<dbReference type="KEGG" id="vga:BSQ33_03550"/>
<proteinExistence type="predicted"/>
<sequence length="498" mass="57141">MQSNPMTKDKPLGKISNQKAPLPSASNELEMDEISSQILLQKKIRVLLYQEIPEIFESLTTSQVIQLRKEFIQYIAECIIDIVDSEVGEIRLTNASVGAKLGWYVTETLLKVALNMASQSIGGIILDSLHEVLNTHGSSPFELNKQMKEVHFSDGSSGNVQTRHAQPWTAVNDIDFDVFYRQLLSDIGDTTYTDIEREVSNSLLGQIKDKMSTFFSWRDRTRNGLKFQTLTHESALERLLMPLEILSWRMTIVEQLINAVVFEEIAEVTKQKTAHDANYKPNLNDLKTGVRNAKQRMVRLNIHGYITYLNDIARSYIPRVNKRRLSTLILAETLLENSPNVLSHSQVLSNSFWQYLDKKKLIAKRKENALPSGTPRTDLQIYKLKMDKTYDSKKKDDKLWKMVGESFRHRRLATTTSDNQFGPTSSLACFLAAELFVDENSENEKQIIKDVHQDSSYRAYTQFIDLDKSDRDFLENKQKTEELKLSIGVPSYLYPKKN</sequence>
<dbReference type="EMBL" id="CP018835">
    <property type="protein sequence ID" value="ASA54885.1"/>
    <property type="molecule type" value="Genomic_DNA"/>
</dbReference>
<reference evidence="2 3" key="1">
    <citation type="submission" date="2016-12" db="EMBL/GenBank/DDBJ databases">
        <authorList>
            <person name="Song W.-J."/>
            <person name="Kurnit D.M."/>
        </authorList>
    </citation>
    <scope>NUCLEOTIDE SEQUENCE [LARGE SCALE GENOMIC DNA]</scope>
    <source>
        <strain evidence="2 3">ATCC 43942</strain>
    </source>
</reference>